<accession>A0A7T8G246</accession>
<dbReference type="InterPro" id="IPR057723">
    <property type="entry name" value="AdSDV_VP1"/>
</dbReference>
<proteinExistence type="predicted"/>
<dbReference type="Pfam" id="PF25662">
    <property type="entry name" value="AdSDV_VP1"/>
    <property type="match status" value="1"/>
</dbReference>
<protein>
    <submittedName>
        <fullName evidence="1">Capsid protein</fullName>
    </submittedName>
</protein>
<sequence>MLQGITTEVDDMAYTTNKNKQEDEGVKQGVGGIIPIPKDNIWNKGNLEYNYTLKQRWFVDFDFSDIGEFEGFVIPYQCIQFWLQKFTDPNYFTKANFSIYSSLGTNAWGMTWNTGKIIMDLISCTRQRLLQTGSTNTLTWDFETSQNMIIAECDRTPLLYQVNLPDNNDHVNYAPNKTTTKDSTYWSDNMDMTTITELPQRMRYEKIINFSKPGHGNAYEFASPVANAAQRRSLIPGRTQINSIGGIALQPHSSKLDAEQWDQSAGTTSVRTRNDTFLQPAHYPAIVVHQPHIPDETGFMKFRYQVRFETELNVTFHQVPEGFSTTNNPASLQKSLQRAYAQRFLLSYEKPTTDGENYVRVPCIPYNLTNN</sequence>
<dbReference type="EMBL" id="MT240783">
    <property type="protein sequence ID" value="QQP18768.1"/>
    <property type="molecule type" value="Genomic_DNA"/>
</dbReference>
<organism evidence="1">
    <name type="scientific">Soybean thrips denso-like virus 1</name>
    <dbReference type="NCBI Taxonomy" id="2802959"/>
    <lineage>
        <taxon>Viruses</taxon>
        <taxon>Monodnaviria</taxon>
        <taxon>Shotokuvirae</taxon>
        <taxon>Cossaviricota</taxon>
        <taxon>Quintoviricetes</taxon>
        <taxon>Piccovirales</taxon>
        <taxon>Parvoviridae</taxon>
        <taxon>Densovirinae</taxon>
    </lineage>
</organism>
<reference evidence="1" key="1">
    <citation type="journal article" date="2020" name="Viruses">
        <title>Soybean Thrips (Thysanoptera: Thripidae) Harbor Highly Diverse Populations of Arthropod, Fungal and Plant Viruses.</title>
        <authorList>
            <person name="Thekke-Veetil T."/>
            <person name="Lagos-Kutz D."/>
            <person name="McCoppin N.K."/>
            <person name="Hartman G.L."/>
            <person name="Ju H.K."/>
            <person name="Lim H.S."/>
            <person name="Domier L.L."/>
        </authorList>
    </citation>
    <scope>NUCLEOTIDE SEQUENCE</scope>
    <source>
        <strain evidence="1">STN1</strain>
    </source>
</reference>
<name>A0A7T8G246_9VIRU</name>
<evidence type="ECO:0000313" key="1">
    <source>
        <dbReference type="EMBL" id="QQP18768.1"/>
    </source>
</evidence>